<dbReference type="InterPro" id="IPR020846">
    <property type="entry name" value="MFS_dom"/>
</dbReference>
<dbReference type="PANTHER" id="PTHR23517">
    <property type="entry name" value="RESISTANCE PROTEIN MDTM, PUTATIVE-RELATED-RELATED"/>
    <property type="match status" value="1"/>
</dbReference>
<dbReference type="Gene3D" id="1.20.1250.20">
    <property type="entry name" value="MFS general substrate transporter like domains"/>
    <property type="match status" value="1"/>
</dbReference>
<evidence type="ECO:0000313" key="11">
    <source>
        <dbReference type="Proteomes" id="UP001601976"/>
    </source>
</evidence>
<evidence type="ECO:0000256" key="5">
    <source>
        <dbReference type="ARBA" id="ARBA00022989"/>
    </source>
</evidence>
<feature type="transmembrane region" description="Helical" evidence="8">
    <location>
        <begin position="172"/>
        <end position="197"/>
    </location>
</feature>
<feature type="transmembrane region" description="Helical" evidence="8">
    <location>
        <begin position="310"/>
        <end position="329"/>
    </location>
</feature>
<feature type="transmembrane region" description="Helical" evidence="8">
    <location>
        <begin position="218"/>
        <end position="238"/>
    </location>
</feature>
<sequence>MGSLRDVPKAVWQLAFGVFFNSAVAFTFIYLFVYLTDERDLAVAQAGVISGIGGVGLVAGNFTGGWFGDLPRALNSRSSRGGPIGHRRTLLTASVLAGAGLVALPALPDVLLYAALPLAQYAQGVVRASNSALIAVSVPDGSRRQGFAVMRVAGNAGFTVGAPLGALVSAEFSYTLIFVADGVGTLLFALYAALVLPGARAAVRRPRSRPAPGVWRELRARPTVLVLLVSIFFADIVYRQMFSTVPVFLGDHGMDTRAYGWLIAINGAVILCLELPAAVVLRRRAPLTIVGVGLVLVGLGYGALTLGASLSVAVVMMLLLTAGEILYKTPATAYVADQAPEHAQGRFQSLYAGVSVSGVILAPPLGGALYETAPALLWPLSAALALAAGGAVIAAGRLGGAAGGPSLSRLRRVRVAAPDPGPQSPDGLRARAKDQVARQNQARPALEDTAERHEAERGN</sequence>
<feature type="transmembrane region" description="Helical" evidence="8">
    <location>
        <begin position="12"/>
        <end position="35"/>
    </location>
</feature>
<feature type="compositionally biased region" description="Basic and acidic residues" evidence="7">
    <location>
        <begin position="445"/>
        <end position="459"/>
    </location>
</feature>
<dbReference type="EMBL" id="JBIAPK010000001">
    <property type="protein sequence ID" value="MFF3337225.1"/>
    <property type="molecule type" value="Genomic_DNA"/>
</dbReference>
<name>A0ABW6R6W0_9ACTN</name>
<protein>
    <submittedName>
        <fullName evidence="10">MFS transporter</fullName>
    </submittedName>
</protein>
<evidence type="ECO:0000256" key="7">
    <source>
        <dbReference type="SAM" id="MobiDB-lite"/>
    </source>
</evidence>
<feature type="transmembrane region" description="Helical" evidence="8">
    <location>
        <begin position="350"/>
        <end position="370"/>
    </location>
</feature>
<keyword evidence="5 8" id="KW-1133">Transmembrane helix</keyword>
<dbReference type="SUPFAM" id="SSF103473">
    <property type="entry name" value="MFS general substrate transporter"/>
    <property type="match status" value="1"/>
</dbReference>
<gene>
    <name evidence="10" type="ORF">ACFYWW_00625</name>
</gene>
<reference evidence="10 11" key="1">
    <citation type="submission" date="2024-10" db="EMBL/GenBank/DDBJ databases">
        <title>The Natural Products Discovery Center: Release of the First 8490 Sequenced Strains for Exploring Actinobacteria Biosynthetic Diversity.</title>
        <authorList>
            <person name="Kalkreuter E."/>
            <person name="Kautsar S.A."/>
            <person name="Yang D."/>
            <person name="Bader C.D."/>
            <person name="Teijaro C.N."/>
            <person name="Fluegel L."/>
            <person name="Davis C.M."/>
            <person name="Simpson J.R."/>
            <person name="Lauterbach L."/>
            <person name="Steele A.D."/>
            <person name="Gui C."/>
            <person name="Meng S."/>
            <person name="Li G."/>
            <person name="Viehrig K."/>
            <person name="Ye F."/>
            <person name="Su P."/>
            <person name="Kiefer A.F."/>
            <person name="Nichols A."/>
            <person name="Cepeda A.J."/>
            <person name="Yan W."/>
            <person name="Fan B."/>
            <person name="Jiang Y."/>
            <person name="Adhikari A."/>
            <person name="Zheng C.-J."/>
            <person name="Schuster L."/>
            <person name="Cowan T.M."/>
            <person name="Smanski M.J."/>
            <person name="Chevrette M.G."/>
            <person name="De Carvalho L.P.S."/>
            <person name="Shen B."/>
        </authorList>
    </citation>
    <scope>NUCLEOTIDE SEQUENCE [LARGE SCALE GENOMIC DNA]</scope>
    <source>
        <strain evidence="10 11">NPDC003029</strain>
    </source>
</reference>
<dbReference type="InterPro" id="IPR050171">
    <property type="entry name" value="MFS_Transporters"/>
</dbReference>
<dbReference type="Pfam" id="PF07690">
    <property type="entry name" value="MFS_1"/>
    <property type="match status" value="1"/>
</dbReference>
<evidence type="ECO:0000256" key="3">
    <source>
        <dbReference type="ARBA" id="ARBA00022475"/>
    </source>
</evidence>
<keyword evidence="6 8" id="KW-0472">Membrane</keyword>
<dbReference type="InterPro" id="IPR036259">
    <property type="entry name" value="MFS_trans_sf"/>
</dbReference>
<keyword evidence="4 8" id="KW-0812">Transmembrane</keyword>
<dbReference type="RefSeq" id="WP_387893060.1">
    <property type="nucleotide sequence ID" value="NZ_JBIAPK010000001.1"/>
</dbReference>
<evidence type="ECO:0000256" key="6">
    <source>
        <dbReference type="ARBA" id="ARBA00023136"/>
    </source>
</evidence>
<comment type="caution">
    <text evidence="10">The sequence shown here is derived from an EMBL/GenBank/DDBJ whole genome shotgun (WGS) entry which is preliminary data.</text>
</comment>
<feature type="region of interest" description="Disordered" evidence="7">
    <location>
        <begin position="414"/>
        <end position="459"/>
    </location>
</feature>
<dbReference type="PROSITE" id="PS50850">
    <property type="entry name" value="MFS"/>
    <property type="match status" value="1"/>
</dbReference>
<accession>A0ABW6R6W0</accession>
<organism evidence="10 11">
    <name type="scientific">Streptomyces flavidovirens</name>
    <dbReference type="NCBI Taxonomy" id="67298"/>
    <lineage>
        <taxon>Bacteria</taxon>
        <taxon>Bacillati</taxon>
        <taxon>Actinomycetota</taxon>
        <taxon>Actinomycetes</taxon>
        <taxon>Kitasatosporales</taxon>
        <taxon>Streptomycetaceae</taxon>
        <taxon>Streptomyces</taxon>
    </lineage>
</organism>
<evidence type="ECO:0000256" key="8">
    <source>
        <dbReference type="SAM" id="Phobius"/>
    </source>
</evidence>
<evidence type="ECO:0000256" key="2">
    <source>
        <dbReference type="ARBA" id="ARBA00022448"/>
    </source>
</evidence>
<feature type="transmembrane region" description="Helical" evidence="8">
    <location>
        <begin position="287"/>
        <end position="304"/>
    </location>
</feature>
<keyword evidence="3" id="KW-1003">Cell membrane</keyword>
<evidence type="ECO:0000313" key="10">
    <source>
        <dbReference type="EMBL" id="MFF3337225.1"/>
    </source>
</evidence>
<feature type="transmembrane region" description="Helical" evidence="8">
    <location>
        <begin position="89"/>
        <end position="107"/>
    </location>
</feature>
<dbReference type="InterPro" id="IPR011701">
    <property type="entry name" value="MFS"/>
</dbReference>
<feature type="transmembrane region" description="Helical" evidence="8">
    <location>
        <begin position="258"/>
        <end position="280"/>
    </location>
</feature>
<evidence type="ECO:0000259" key="9">
    <source>
        <dbReference type="PROSITE" id="PS50850"/>
    </source>
</evidence>
<dbReference type="Proteomes" id="UP001601976">
    <property type="component" value="Unassembled WGS sequence"/>
</dbReference>
<proteinExistence type="predicted"/>
<dbReference type="PANTHER" id="PTHR23517:SF2">
    <property type="entry name" value="MULTIDRUG RESISTANCE PROTEIN MDTH"/>
    <property type="match status" value="1"/>
</dbReference>
<keyword evidence="11" id="KW-1185">Reference proteome</keyword>
<keyword evidence="2" id="KW-0813">Transport</keyword>
<feature type="transmembrane region" description="Helical" evidence="8">
    <location>
        <begin position="376"/>
        <end position="399"/>
    </location>
</feature>
<feature type="domain" description="Major facilitator superfamily (MFS) profile" evidence="9">
    <location>
        <begin position="10"/>
        <end position="399"/>
    </location>
</feature>
<evidence type="ECO:0000256" key="4">
    <source>
        <dbReference type="ARBA" id="ARBA00022692"/>
    </source>
</evidence>
<evidence type="ECO:0000256" key="1">
    <source>
        <dbReference type="ARBA" id="ARBA00004651"/>
    </source>
</evidence>
<comment type="subcellular location">
    <subcellularLocation>
        <location evidence="1">Cell membrane</location>
        <topology evidence="1">Multi-pass membrane protein</topology>
    </subcellularLocation>
</comment>
<feature type="transmembrane region" description="Helical" evidence="8">
    <location>
        <begin position="41"/>
        <end position="68"/>
    </location>
</feature>